<comment type="caution">
    <text evidence="1">The sequence shown here is derived from an EMBL/GenBank/DDBJ whole genome shotgun (WGS) entry which is preliminary data.</text>
</comment>
<name>A0A5C6D7Y1_9BACT</name>
<dbReference type="EMBL" id="SJPV01000015">
    <property type="protein sequence ID" value="TWU31821.1"/>
    <property type="molecule type" value="Genomic_DNA"/>
</dbReference>
<evidence type="ECO:0000313" key="2">
    <source>
        <dbReference type="Proteomes" id="UP000319143"/>
    </source>
</evidence>
<sequence>MISKLTPNSAVTLSLLLLCVQADRVAGQVSFPQPATAKSDGWERCVPEDESVDSTKLQAAMQYMEDALDDPNTANPDEDRLQFACVIRNGRMIWPNQSTPVHQGSDLNTPCQIYSVTKTTPRRG</sequence>
<proteinExistence type="predicted"/>
<organism evidence="1 2">
    <name type="scientific">Novipirellula artificiosorum</name>
    <dbReference type="NCBI Taxonomy" id="2528016"/>
    <lineage>
        <taxon>Bacteria</taxon>
        <taxon>Pseudomonadati</taxon>
        <taxon>Planctomycetota</taxon>
        <taxon>Planctomycetia</taxon>
        <taxon>Pirellulales</taxon>
        <taxon>Pirellulaceae</taxon>
        <taxon>Novipirellula</taxon>
    </lineage>
</organism>
<keyword evidence="2" id="KW-1185">Reference proteome</keyword>
<protein>
    <submittedName>
        <fullName evidence="1">Uncharacterized protein</fullName>
    </submittedName>
</protein>
<dbReference type="Proteomes" id="UP000319143">
    <property type="component" value="Unassembled WGS sequence"/>
</dbReference>
<dbReference type="AlphaFoldDB" id="A0A5C6D7Y1"/>
<dbReference type="RefSeq" id="WP_146530778.1">
    <property type="nucleotide sequence ID" value="NZ_SJPV01000015.1"/>
</dbReference>
<reference evidence="1 2" key="1">
    <citation type="submission" date="2019-02" db="EMBL/GenBank/DDBJ databases">
        <title>Deep-cultivation of Planctomycetes and their phenomic and genomic characterization uncovers novel biology.</title>
        <authorList>
            <person name="Wiegand S."/>
            <person name="Jogler M."/>
            <person name="Boedeker C."/>
            <person name="Pinto D."/>
            <person name="Vollmers J."/>
            <person name="Rivas-Marin E."/>
            <person name="Kohn T."/>
            <person name="Peeters S.H."/>
            <person name="Heuer A."/>
            <person name="Rast P."/>
            <person name="Oberbeckmann S."/>
            <person name="Bunk B."/>
            <person name="Jeske O."/>
            <person name="Meyerdierks A."/>
            <person name="Storesund J.E."/>
            <person name="Kallscheuer N."/>
            <person name="Luecker S."/>
            <person name="Lage O.M."/>
            <person name="Pohl T."/>
            <person name="Merkel B.J."/>
            <person name="Hornburger P."/>
            <person name="Mueller R.-W."/>
            <person name="Bruemmer F."/>
            <person name="Labrenz M."/>
            <person name="Spormann A.M."/>
            <person name="Op Den Camp H."/>
            <person name="Overmann J."/>
            <person name="Amann R."/>
            <person name="Jetten M.S.M."/>
            <person name="Mascher T."/>
            <person name="Medema M.H."/>
            <person name="Devos D.P."/>
            <person name="Kaster A.-K."/>
            <person name="Ovreas L."/>
            <person name="Rohde M."/>
            <person name="Galperin M.Y."/>
            <person name="Jogler C."/>
        </authorList>
    </citation>
    <scope>NUCLEOTIDE SEQUENCE [LARGE SCALE GENOMIC DNA]</scope>
    <source>
        <strain evidence="1 2">Poly41</strain>
    </source>
</reference>
<gene>
    <name evidence="1" type="ORF">Poly41_60560</name>
</gene>
<evidence type="ECO:0000313" key="1">
    <source>
        <dbReference type="EMBL" id="TWU31821.1"/>
    </source>
</evidence>
<accession>A0A5C6D7Y1</accession>